<dbReference type="Gene3D" id="1.20.1280.50">
    <property type="match status" value="1"/>
</dbReference>
<proteinExistence type="predicted"/>
<comment type="caution">
    <text evidence="1">The sequence shown here is derived from an EMBL/GenBank/DDBJ whole genome shotgun (WGS) entry which is preliminary data.</text>
</comment>
<dbReference type="Proteomes" id="UP001465976">
    <property type="component" value="Unassembled WGS sequence"/>
</dbReference>
<dbReference type="EMBL" id="JBAHYK010002218">
    <property type="protein sequence ID" value="KAL0565548.1"/>
    <property type="molecule type" value="Genomic_DNA"/>
</dbReference>
<feature type="non-terminal residue" evidence="1">
    <location>
        <position position="568"/>
    </location>
</feature>
<organism evidence="1 2">
    <name type="scientific">Marasmius crinis-equi</name>
    <dbReference type="NCBI Taxonomy" id="585013"/>
    <lineage>
        <taxon>Eukaryota</taxon>
        <taxon>Fungi</taxon>
        <taxon>Dikarya</taxon>
        <taxon>Basidiomycota</taxon>
        <taxon>Agaricomycotina</taxon>
        <taxon>Agaricomycetes</taxon>
        <taxon>Agaricomycetidae</taxon>
        <taxon>Agaricales</taxon>
        <taxon>Marasmiineae</taxon>
        <taxon>Marasmiaceae</taxon>
        <taxon>Marasmius</taxon>
    </lineage>
</organism>
<gene>
    <name evidence="1" type="ORF">V5O48_016476</name>
</gene>
<evidence type="ECO:0000313" key="1">
    <source>
        <dbReference type="EMBL" id="KAL0565548.1"/>
    </source>
</evidence>
<protein>
    <recommendedName>
        <fullName evidence="3">F-box domain-containing protein</fullName>
    </recommendedName>
</protein>
<sequence length="568" mass="63533">MSHPKPTHGLVDEINERVKRLHSEIAFLRYTQNQNLSPIHRLPDELLSIIFIHTVVVNRFSPVNTRTEGSSLQRPRSEASLLGMTCRQWRRVSVSTPHVWSRISFAIHYDSQSDRYDSCTQEEVLAALRMHLARSGDVPLEVDVRLEPGKGHWKSVAYSKMSQDSLWEVVLGEEAVFRRLGCLAVQMYSDWMCGLDMVKDVFTRGCPNGVRSARRMKAVQLEFRACQTSFAHSSDEALRDALRTIMSNTFTRDIALKFKDGAYHTVTSGFDLSPSDLDRGIDATIHPCVPYSAITEAALSNPTLENATTLIASSPSLVTLYLDMSDSACLGAPFSACTPIHLTNLEELAVIFPRYRRGRQDCHITLKRILGGIASCPSLSSLSLSSSDPGSSDEELHENEIHEIILEFLVRSGAKGSLKTLVLQRMPLTSSHILSILRITPHLTDLELVETARICTTHIENDAPGFFVAKGLVGIAAEMNLLPKLRRIRLDIWNDWHDVIRSFTDMVEIRTWGLESAVLEIKPPTCRYEGCAQLDRLWTLQHEGVVAVRVLFGDQVVVGYGDGELNVD</sequence>
<evidence type="ECO:0000313" key="2">
    <source>
        <dbReference type="Proteomes" id="UP001465976"/>
    </source>
</evidence>
<dbReference type="SUPFAM" id="SSF52047">
    <property type="entry name" value="RNI-like"/>
    <property type="match status" value="1"/>
</dbReference>
<dbReference type="Gene3D" id="3.80.10.10">
    <property type="entry name" value="Ribonuclease Inhibitor"/>
    <property type="match status" value="1"/>
</dbReference>
<reference evidence="1 2" key="1">
    <citation type="submission" date="2024-02" db="EMBL/GenBank/DDBJ databases">
        <title>A draft genome for the cacao thread blight pathogen Marasmius crinis-equi.</title>
        <authorList>
            <person name="Cohen S.P."/>
            <person name="Baruah I.K."/>
            <person name="Amoako-Attah I."/>
            <person name="Bukari Y."/>
            <person name="Meinhardt L.W."/>
            <person name="Bailey B.A."/>
        </authorList>
    </citation>
    <scope>NUCLEOTIDE SEQUENCE [LARGE SCALE GENOMIC DNA]</scope>
    <source>
        <strain evidence="1 2">GH-76</strain>
    </source>
</reference>
<dbReference type="InterPro" id="IPR032675">
    <property type="entry name" value="LRR_dom_sf"/>
</dbReference>
<accession>A0ABR3ERW8</accession>
<keyword evidence="2" id="KW-1185">Reference proteome</keyword>
<evidence type="ECO:0008006" key="3">
    <source>
        <dbReference type="Google" id="ProtNLM"/>
    </source>
</evidence>
<name>A0ABR3ERW8_9AGAR</name>